<protein>
    <submittedName>
        <fullName evidence="3">Uncharacterized protein</fullName>
    </submittedName>
</protein>
<keyword evidence="1" id="KW-0479">Metal-binding</keyword>
<name>A0AAU9P8B4_9ASTR</name>
<dbReference type="PANTHER" id="PTHR23422">
    <property type="entry name" value="DIPEPTIDYL PEPTIDASE III-RELATED"/>
    <property type="match status" value="1"/>
</dbReference>
<dbReference type="GO" id="GO:0005737">
    <property type="term" value="C:cytoplasm"/>
    <property type="evidence" value="ECO:0007669"/>
    <property type="project" value="TreeGrafter"/>
</dbReference>
<organism evidence="3 4">
    <name type="scientific">Lactuca virosa</name>
    <dbReference type="NCBI Taxonomy" id="75947"/>
    <lineage>
        <taxon>Eukaryota</taxon>
        <taxon>Viridiplantae</taxon>
        <taxon>Streptophyta</taxon>
        <taxon>Embryophyta</taxon>
        <taxon>Tracheophyta</taxon>
        <taxon>Spermatophyta</taxon>
        <taxon>Magnoliopsida</taxon>
        <taxon>eudicotyledons</taxon>
        <taxon>Gunneridae</taxon>
        <taxon>Pentapetalae</taxon>
        <taxon>asterids</taxon>
        <taxon>campanulids</taxon>
        <taxon>Asterales</taxon>
        <taxon>Asteraceae</taxon>
        <taxon>Cichorioideae</taxon>
        <taxon>Cichorieae</taxon>
        <taxon>Lactucinae</taxon>
        <taxon>Lactuca</taxon>
    </lineage>
</organism>
<dbReference type="GO" id="GO:0008239">
    <property type="term" value="F:dipeptidyl-peptidase activity"/>
    <property type="evidence" value="ECO:0007669"/>
    <property type="project" value="TreeGrafter"/>
</dbReference>
<dbReference type="Proteomes" id="UP001157418">
    <property type="component" value="Unassembled WGS sequence"/>
</dbReference>
<keyword evidence="2" id="KW-0378">Hydrolase</keyword>
<dbReference type="EMBL" id="CAKMRJ010005523">
    <property type="protein sequence ID" value="CAH1446384.1"/>
    <property type="molecule type" value="Genomic_DNA"/>
</dbReference>
<dbReference type="PANTHER" id="PTHR23422:SF14">
    <property type="entry name" value="NUDIX HYDROLASE-RELATED"/>
    <property type="match status" value="1"/>
</dbReference>
<dbReference type="InterPro" id="IPR039461">
    <property type="entry name" value="Peptidase_M49"/>
</dbReference>
<evidence type="ECO:0000256" key="2">
    <source>
        <dbReference type="ARBA" id="ARBA00022801"/>
    </source>
</evidence>
<gene>
    <name evidence="3" type="ORF">LVIROSA_LOCUS32078</name>
</gene>
<reference evidence="3 4" key="1">
    <citation type="submission" date="2022-01" db="EMBL/GenBank/DDBJ databases">
        <authorList>
            <person name="Xiong W."/>
            <person name="Schranz E."/>
        </authorList>
    </citation>
    <scope>NUCLEOTIDE SEQUENCE [LARGE SCALE GENOMIC DNA]</scope>
</reference>
<evidence type="ECO:0000313" key="3">
    <source>
        <dbReference type="EMBL" id="CAH1446384.1"/>
    </source>
</evidence>
<proteinExistence type="predicted"/>
<dbReference type="AlphaFoldDB" id="A0AAU9P8B4"/>
<evidence type="ECO:0000256" key="1">
    <source>
        <dbReference type="ARBA" id="ARBA00022723"/>
    </source>
</evidence>
<sequence>MLSEDSKSPDLACALIRALHKSGVTYRGRFMDKEFNDVYLVTTLAPIPMEAFTLQGSKVLAVKYISVEEYKHLLVKGHPAYVPYNLDGQYGYQDNVVEKILTLQKKLNRYAPVSLDVELTEEDKEVMVLLIQAGRIIDDIFYNQVWYSNASLREWLNQQSQLSEFDMLKWKYYLINKSPWSTLDENEAFVTTADSAMKLFSGSNKEGGWLERC</sequence>
<dbReference type="GO" id="GO:0046872">
    <property type="term" value="F:metal ion binding"/>
    <property type="evidence" value="ECO:0007669"/>
    <property type="project" value="UniProtKB-KW"/>
</dbReference>
<evidence type="ECO:0000313" key="4">
    <source>
        <dbReference type="Proteomes" id="UP001157418"/>
    </source>
</evidence>
<comment type="caution">
    <text evidence="3">The sequence shown here is derived from an EMBL/GenBank/DDBJ whole genome shotgun (WGS) entry which is preliminary data.</text>
</comment>
<accession>A0AAU9P8B4</accession>
<keyword evidence="4" id="KW-1185">Reference proteome</keyword>